<evidence type="ECO:0000313" key="2">
    <source>
        <dbReference type="EMBL" id="CAL1388027.1"/>
    </source>
</evidence>
<evidence type="ECO:0000256" key="1">
    <source>
        <dbReference type="SAM" id="MobiDB-lite"/>
    </source>
</evidence>
<dbReference type="AlphaFoldDB" id="A0AAV2EQN6"/>
<reference evidence="2 3" key="1">
    <citation type="submission" date="2024-04" db="EMBL/GenBank/DDBJ databases">
        <authorList>
            <person name="Fracassetti M."/>
        </authorList>
    </citation>
    <scope>NUCLEOTIDE SEQUENCE [LARGE SCALE GENOMIC DNA]</scope>
</reference>
<proteinExistence type="predicted"/>
<accession>A0AAV2EQN6</accession>
<dbReference type="EMBL" id="OZ034818">
    <property type="protein sequence ID" value="CAL1388027.1"/>
    <property type="molecule type" value="Genomic_DNA"/>
</dbReference>
<gene>
    <name evidence="2" type="ORF">LTRI10_LOCUS28976</name>
</gene>
<protein>
    <submittedName>
        <fullName evidence="2">Uncharacterized protein</fullName>
    </submittedName>
</protein>
<feature type="region of interest" description="Disordered" evidence="1">
    <location>
        <begin position="59"/>
        <end position="163"/>
    </location>
</feature>
<dbReference type="Proteomes" id="UP001497516">
    <property type="component" value="Chromosome 5"/>
</dbReference>
<feature type="compositionally biased region" description="Basic and acidic residues" evidence="1">
    <location>
        <begin position="131"/>
        <end position="145"/>
    </location>
</feature>
<keyword evidence="3" id="KW-1185">Reference proteome</keyword>
<organism evidence="2 3">
    <name type="scientific">Linum trigynum</name>
    <dbReference type="NCBI Taxonomy" id="586398"/>
    <lineage>
        <taxon>Eukaryota</taxon>
        <taxon>Viridiplantae</taxon>
        <taxon>Streptophyta</taxon>
        <taxon>Embryophyta</taxon>
        <taxon>Tracheophyta</taxon>
        <taxon>Spermatophyta</taxon>
        <taxon>Magnoliopsida</taxon>
        <taxon>eudicotyledons</taxon>
        <taxon>Gunneridae</taxon>
        <taxon>Pentapetalae</taxon>
        <taxon>rosids</taxon>
        <taxon>fabids</taxon>
        <taxon>Malpighiales</taxon>
        <taxon>Linaceae</taxon>
        <taxon>Linum</taxon>
    </lineage>
</organism>
<evidence type="ECO:0000313" key="3">
    <source>
        <dbReference type="Proteomes" id="UP001497516"/>
    </source>
</evidence>
<feature type="compositionally biased region" description="Low complexity" evidence="1">
    <location>
        <begin position="89"/>
        <end position="114"/>
    </location>
</feature>
<sequence length="163" mass="17413">MAVRQLSHQWPPRHWPSSPINACALLTVAANVSDGGVFRHFKAAHVTAATPSMACHQPTLYPKSSSSSQSGERFGPTVADMVSSRQLLFRQSNPFSSSPSNQSSLTSHSSHRSTPPTVALVVVSGCSGTSRGEREGEKKEEEKRRTLQSTQTESSSSSASISS</sequence>
<name>A0AAV2EQN6_9ROSI</name>
<feature type="compositionally biased region" description="Low complexity" evidence="1">
    <location>
        <begin position="154"/>
        <end position="163"/>
    </location>
</feature>